<feature type="domain" description="HTH cro/C1-type" evidence="1">
    <location>
        <begin position="18"/>
        <end position="72"/>
    </location>
</feature>
<proteinExistence type="predicted"/>
<dbReference type="PROSITE" id="PS50943">
    <property type="entry name" value="HTH_CROC1"/>
    <property type="match status" value="1"/>
</dbReference>
<dbReference type="CDD" id="cd00093">
    <property type="entry name" value="HTH_XRE"/>
    <property type="match status" value="1"/>
</dbReference>
<dbReference type="SUPFAM" id="SSF47413">
    <property type="entry name" value="lambda repressor-like DNA-binding domains"/>
    <property type="match status" value="1"/>
</dbReference>
<dbReference type="InterPro" id="IPR001387">
    <property type="entry name" value="Cro/C1-type_HTH"/>
</dbReference>
<keyword evidence="3" id="KW-1185">Reference proteome</keyword>
<dbReference type="InterPro" id="IPR043917">
    <property type="entry name" value="DUF5753"/>
</dbReference>
<dbReference type="RefSeq" id="WP_345428957.1">
    <property type="nucleotide sequence ID" value="NZ_BAABHK010000001.1"/>
</dbReference>
<dbReference type="Proteomes" id="UP001501442">
    <property type="component" value="Unassembled WGS sequence"/>
</dbReference>
<dbReference type="Gene3D" id="1.10.260.40">
    <property type="entry name" value="lambda repressor-like DNA-binding domains"/>
    <property type="match status" value="1"/>
</dbReference>
<protein>
    <submittedName>
        <fullName evidence="2">Helix-turn-helix transcriptional regulator</fullName>
    </submittedName>
</protein>
<comment type="caution">
    <text evidence="2">The sequence shown here is derived from an EMBL/GenBank/DDBJ whole genome shotgun (WGS) entry which is preliminary data.</text>
</comment>
<evidence type="ECO:0000313" key="3">
    <source>
        <dbReference type="Proteomes" id="UP001501442"/>
    </source>
</evidence>
<gene>
    <name evidence="2" type="ORF">GCM10023196_005330</name>
</gene>
<sequence length="280" mass="30982">MAPRHSLSVRARRLATELRALREDSGLSVEQAAAQLGWSYSKLNRFENGRAIPSPKTVAHILDLYGLPDGKRDSLIRLARDAGERGWWEDLGVFTGSYVGLEDAASIIRMWQPLLIPGLLQTEDYSRALIEVGIPQLNPTEVEKRVKARIARQTLLSRPDAPELHAIIGEAALRHEVGGEVVMREQLRKLEAVSSKRSNVTVRVLPFSAGAHVGLDGAFAHLEFREAIDPAVSYVEDISGEKYIESAEGNRRLRLTYDRISDAALTPEESAALIVDMAKE</sequence>
<dbReference type="Pfam" id="PF13560">
    <property type="entry name" value="HTH_31"/>
    <property type="match status" value="1"/>
</dbReference>
<accession>A0ABP8TZY5</accession>
<name>A0ABP8TZY5_9ACTN</name>
<dbReference type="InterPro" id="IPR010982">
    <property type="entry name" value="Lambda_DNA-bd_dom_sf"/>
</dbReference>
<dbReference type="Pfam" id="PF19054">
    <property type="entry name" value="DUF5753"/>
    <property type="match status" value="1"/>
</dbReference>
<evidence type="ECO:0000259" key="1">
    <source>
        <dbReference type="PROSITE" id="PS50943"/>
    </source>
</evidence>
<reference evidence="3" key="1">
    <citation type="journal article" date="2019" name="Int. J. Syst. Evol. Microbiol.">
        <title>The Global Catalogue of Microorganisms (GCM) 10K type strain sequencing project: providing services to taxonomists for standard genome sequencing and annotation.</title>
        <authorList>
            <consortium name="The Broad Institute Genomics Platform"/>
            <consortium name="The Broad Institute Genome Sequencing Center for Infectious Disease"/>
            <person name="Wu L."/>
            <person name="Ma J."/>
        </authorList>
    </citation>
    <scope>NUCLEOTIDE SEQUENCE [LARGE SCALE GENOMIC DNA]</scope>
    <source>
        <strain evidence="3">JCM 17939</strain>
    </source>
</reference>
<dbReference type="SMART" id="SM00530">
    <property type="entry name" value="HTH_XRE"/>
    <property type="match status" value="1"/>
</dbReference>
<evidence type="ECO:0000313" key="2">
    <source>
        <dbReference type="EMBL" id="GAA4620623.1"/>
    </source>
</evidence>
<dbReference type="EMBL" id="BAABHK010000001">
    <property type="protein sequence ID" value="GAA4620623.1"/>
    <property type="molecule type" value="Genomic_DNA"/>
</dbReference>
<organism evidence="2 3">
    <name type="scientific">Actinoallomurus vinaceus</name>
    <dbReference type="NCBI Taxonomy" id="1080074"/>
    <lineage>
        <taxon>Bacteria</taxon>
        <taxon>Bacillati</taxon>
        <taxon>Actinomycetota</taxon>
        <taxon>Actinomycetes</taxon>
        <taxon>Streptosporangiales</taxon>
        <taxon>Thermomonosporaceae</taxon>
        <taxon>Actinoallomurus</taxon>
    </lineage>
</organism>